<dbReference type="Pfam" id="PF23341">
    <property type="entry name" value="PEP5_VPS11_N"/>
    <property type="match status" value="1"/>
</dbReference>
<dbReference type="GO" id="GO:0008270">
    <property type="term" value="F:zinc ion binding"/>
    <property type="evidence" value="ECO:0007669"/>
    <property type="project" value="UniProtKB-KW"/>
</dbReference>
<keyword evidence="3" id="KW-0863">Zinc-finger</keyword>
<dbReference type="PANTHER" id="PTHR23323:SF24">
    <property type="entry name" value="VACUOLAR PROTEIN SORTING-ASSOCIATED PROTEIN 11 HOMOLOG"/>
    <property type="match status" value="1"/>
</dbReference>
<comment type="caution">
    <text evidence="9">The sequence shown here is derived from an EMBL/GenBank/DDBJ whole genome shotgun (WGS) entry which is preliminary data.</text>
</comment>
<dbReference type="GO" id="GO:0048284">
    <property type="term" value="P:organelle fusion"/>
    <property type="evidence" value="ECO:0007669"/>
    <property type="project" value="TreeGrafter"/>
</dbReference>
<dbReference type="Proteomes" id="UP001430953">
    <property type="component" value="Unassembled WGS sequence"/>
</dbReference>
<evidence type="ECO:0000313" key="8">
    <source>
        <dbReference type="EMBL" id="KAL0098319.1"/>
    </source>
</evidence>
<dbReference type="InterPro" id="IPR057307">
    <property type="entry name" value="PEP5_VPS11_N"/>
</dbReference>
<evidence type="ECO:0000256" key="6">
    <source>
        <dbReference type="SAM" id="SignalP"/>
    </source>
</evidence>
<evidence type="ECO:0000256" key="2">
    <source>
        <dbReference type="ARBA" id="ARBA00022723"/>
    </source>
</evidence>
<dbReference type="GO" id="GO:0030897">
    <property type="term" value="C:HOPS complex"/>
    <property type="evidence" value="ECO:0007669"/>
    <property type="project" value="TreeGrafter"/>
</dbReference>
<evidence type="ECO:0000313" key="9">
    <source>
        <dbReference type="EMBL" id="KAL0098749.1"/>
    </source>
</evidence>
<gene>
    <name evidence="8" type="ORF">PUN28_020292</name>
    <name evidence="9" type="ORF">PUN28_020705</name>
</gene>
<evidence type="ECO:0000256" key="4">
    <source>
        <dbReference type="ARBA" id="ARBA00022833"/>
    </source>
</evidence>
<comment type="subcellular location">
    <subcellularLocation>
        <location evidence="1">Late endosome membrane</location>
        <topology evidence="1">Peripheral membrane protein</topology>
        <orientation evidence="1">Cytoplasmic side</orientation>
    </subcellularLocation>
</comment>
<dbReference type="GO" id="GO:0006904">
    <property type="term" value="P:vesicle docking involved in exocytosis"/>
    <property type="evidence" value="ECO:0007669"/>
    <property type="project" value="TreeGrafter"/>
</dbReference>
<protein>
    <recommendedName>
        <fullName evidence="7">PEP5/VPS11 N-terminal domain-containing protein</fullName>
    </recommendedName>
</protein>
<evidence type="ECO:0000256" key="3">
    <source>
        <dbReference type="ARBA" id="ARBA00022771"/>
    </source>
</evidence>
<dbReference type="EMBL" id="JADYXP020000108">
    <property type="protein sequence ID" value="KAL0098319.1"/>
    <property type="molecule type" value="Genomic_DNA"/>
</dbReference>
<dbReference type="AlphaFoldDB" id="A0AAW2E8N7"/>
<reference evidence="9 10" key="1">
    <citation type="submission" date="2023-03" db="EMBL/GenBank/DDBJ databases">
        <title>High recombination rates correlate with genetic variation in Cardiocondyla obscurior ants.</title>
        <authorList>
            <person name="Errbii M."/>
        </authorList>
    </citation>
    <scope>NUCLEOTIDE SEQUENCE [LARGE SCALE GENOMIC DNA]</scope>
    <source>
        <strain evidence="9">Alpha-2009</strain>
        <tissue evidence="9">Whole body</tissue>
    </source>
</reference>
<evidence type="ECO:0000313" key="10">
    <source>
        <dbReference type="Proteomes" id="UP001430953"/>
    </source>
</evidence>
<name>A0AAW2E8N7_9HYME</name>
<sequence>MCVRIFFYKLLIFISLLNIYSTIEPIPPGVDKHIITVLDIQNKFIVFSAPMVSVQAVLSEWGGFFILSGDNKLYHLDEKDLQSKLALLFKKNLYDVSIRIEYLI</sequence>
<dbReference type="GO" id="GO:0030674">
    <property type="term" value="F:protein-macromolecule adaptor activity"/>
    <property type="evidence" value="ECO:0007669"/>
    <property type="project" value="TreeGrafter"/>
</dbReference>
<dbReference type="GO" id="GO:0007033">
    <property type="term" value="P:vacuole organization"/>
    <property type="evidence" value="ECO:0007669"/>
    <property type="project" value="TreeGrafter"/>
</dbReference>
<keyword evidence="2" id="KW-0479">Metal-binding</keyword>
<keyword evidence="5" id="KW-0472">Membrane</keyword>
<accession>A0AAW2E8N7</accession>
<evidence type="ECO:0000256" key="5">
    <source>
        <dbReference type="ARBA" id="ARBA00023136"/>
    </source>
</evidence>
<evidence type="ECO:0000256" key="1">
    <source>
        <dbReference type="ARBA" id="ARBA00004492"/>
    </source>
</evidence>
<dbReference type="GO" id="GO:0007032">
    <property type="term" value="P:endosome organization"/>
    <property type="evidence" value="ECO:0007669"/>
    <property type="project" value="TreeGrafter"/>
</dbReference>
<feature type="domain" description="PEP5/VPS11 N-terminal" evidence="7">
    <location>
        <begin position="30"/>
        <end position="78"/>
    </location>
</feature>
<dbReference type="EMBL" id="JADYXP020000038">
    <property type="protein sequence ID" value="KAL0098749.1"/>
    <property type="molecule type" value="Genomic_DNA"/>
</dbReference>
<dbReference type="PANTHER" id="PTHR23323">
    <property type="entry name" value="VACUOLAR PROTEIN SORTING-ASSOCIATED PROTEIN"/>
    <property type="match status" value="1"/>
</dbReference>
<proteinExistence type="predicted"/>
<dbReference type="GO" id="GO:0031902">
    <property type="term" value="C:late endosome membrane"/>
    <property type="evidence" value="ECO:0007669"/>
    <property type="project" value="UniProtKB-SubCell"/>
</dbReference>
<keyword evidence="4" id="KW-0862">Zinc</keyword>
<keyword evidence="6" id="KW-0732">Signal</keyword>
<organism evidence="9 10">
    <name type="scientific">Cardiocondyla obscurior</name>
    <dbReference type="NCBI Taxonomy" id="286306"/>
    <lineage>
        <taxon>Eukaryota</taxon>
        <taxon>Metazoa</taxon>
        <taxon>Ecdysozoa</taxon>
        <taxon>Arthropoda</taxon>
        <taxon>Hexapoda</taxon>
        <taxon>Insecta</taxon>
        <taxon>Pterygota</taxon>
        <taxon>Neoptera</taxon>
        <taxon>Endopterygota</taxon>
        <taxon>Hymenoptera</taxon>
        <taxon>Apocrita</taxon>
        <taxon>Aculeata</taxon>
        <taxon>Formicoidea</taxon>
        <taxon>Formicidae</taxon>
        <taxon>Myrmicinae</taxon>
        <taxon>Cardiocondyla</taxon>
    </lineage>
</organism>
<feature type="signal peptide" evidence="6">
    <location>
        <begin position="1"/>
        <end position="25"/>
    </location>
</feature>
<evidence type="ECO:0000259" key="7">
    <source>
        <dbReference type="Pfam" id="PF23341"/>
    </source>
</evidence>
<keyword evidence="10" id="KW-1185">Reference proteome</keyword>
<feature type="chain" id="PRO_5044718111" description="PEP5/VPS11 N-terminal domain-containing protein" evidence="6">
    <location>
        <begin position="26"/>
        <end position="104"/>
    </location>
</feature>